<feature type="transmembrane region" description="Helical" evidence="14">
    <location>
        <begin position="52"/>
        <end position="74"/>
    </location>
</feature>
<dbReference type="PIRSF" id="PIRSF004638">
    <property type="entry name" value="UCP004638"/>
    <property type="match status" value="1"/>
</dbReference>
<keyword evidence="17" id="KW-1185">Reference proteome</keyword>
<feature type="binding site" description="axial binding residue" evidence="14">
    <location>
        <position position="94"/>
    </location>
    <ligand>
        <name>heme</name>
        <dbReference type="ChEBI" id="CHEBI:30413"/>
    </ligand>
    <ligandPart>
        <name>Fe</name>
        <dbReference type="ChEBI" id="CHEBI:18248"/>
    </ligandPart>
</feature>
<comment type="function">
    <text evidence="14 15">Catalyzes the oxidation of protoporphyrinogen IX to protoporphyrin IX.</text>
</comment>
<dbReference type="AlphaFoldDB" id="A0A918Z1W3"/>
<evidence type="ECO:0000256" key="4">
    <source>
        <dbReference type="ARBA" id="ARBA00017504"/>
    </source>
</evidence>
<sequence length="150" mass="16805">MTVYLWFKTFHLVFVIAWMAAVFYLPRILVNLAEAGEATAVRERLLLMARRLYGFGHSMFGLAVALGLILWLGYRVLPNFPTMVAAGSGWMHAKLALVVALLVHFVTTGRWMKNAAAGRPLPSARALRWFNELPLPALIAIVWLVLAKPF</sequence>
<evidence type="ECO:0000256" key="15">
    <source>
        <dbReference type="PIRNR" id="PIRNR004638"/>
    </source>
</evidence>
<dbReference type="PANTHER" id="PTHR40255:SF1">
    <property type="entry name" value="PROTOPORPHYRINOGEN IX OXIDASE"/>
    <property type="match status" value="1"/>
</dbReference>
<comment type="catalytic activity">
    <reaction evidence="13 14 15">
        <text>protoporphyrinogen IX + 3 A = protoporphyrin IX + 3 AH2</text>
        <dbReference type="Rhea" id="RHEA:62000"/>
        <dbReference type="ChEBI" id="CHEBI:13193"/>
        <dbReference type="ChEBI" id="CHEBI:17499"/>
        <dbReference type="ChEBI" id="CHEBI:57306"/>
        <dbReference type="ChEBI" id="CHEBI:57307"/>
    </reaction>
</comment>
<evidence type="ECO:0000256" key="2">
    <source>
        <dbReference type="ARBA" id="ARBA00005073"/>
    </source>
</evidence>
<dbReference type="GO" id="GO:0006782">
    <property type="term" value="P:protoporphyrinogen IX biosynthetic process"/>
    <property type="evidence" value="ECO:0007669"/>
    <property type="project" value="UniProtKB-UniRule"/>
</dbReference>
<keyword evidence="12 14" id="KW-0472">Membrane</keyword>
<feature type="transmembrane region" description="Helical" evidence="14">
    <location>
        <begin position="6"/>
        <end position="25"/>
    </location>
</feature>
<evidence type="ECO:0000256" key="7">
    <source>
        <dbReference type="ARBA" id="ARBA00022692"/>
    </source>
</evidence>
<accession>A0A918Z1W3</accession>
<organism evidence="16 17">
    <name type="scientific">Vulcaniibacterium thermophilum</name>
    <dbReference type="NCBI Taxonomy" id="1169913"/>
    <lineage>
        <taxon>Bacteria</taxon>
        <taxon>Pseudomonadati</taxon>
        <taxon>Pseudomonadota</taxon>
        <taxon>Gammaproteobacteria</taxon>
        <taxon>Lysobacterales</taxon>
        <taxon>Lysobacteraceae</taxon>
        <taxon>Vulcaniibacterium</taxon>
    </lineage>
</organism>
<dbReference type="InterPro" id="IPR005265">
    <property type="entry name" value="HemJ-like"/>
</dbReference>
<evidence type="ECO:0000256" key="13">
    <source>
        <dbReference type="ARBA" id="ARBA00048390"/>
    </source>
</evidence>
<evidence type="ECO:0000256" key="9">
    <source>
        <dbReference type="ARBA" id="ARBA00022989"/>
    </source>
</evidence>
<comment type="subcellular location">
    <subcellularLocation>
        <location evidence="1 14">Cell membrane</location>
        <topology evidence="1 14">Multi-pass membrane protein</topology>
    </subcellularLocation>
</comment>
<comment type="subunit">
    <text evidence="14">Homodimer.</text>
</comment>
<gene>
    <name evidence="16" type="ORF">GCM10007167_13460</name>
</gene>
<name>A0A918Z1W3_9GAMM</name>
<keyword evidence="7 14" id="KW-0812">Transmembrane</keyword>
<keyword evidence="9 14" id="KW-1133">Transmembrane helix</keyword>
<keyword evidence="8 14" id="KW-0479">Metal-binding</keyword>
<evidence type="ECO:0000256" key="11">
    <source>
        <dbReference type="ARBA" id="ARBA00023004"/>
    </source>
</evidence>
<comment type="similarity">
    <text evidence="3 14 15">Belongs to the HemJ family.</text>
</comment>
<evidence type="ECO:0000256" key="12">
    <source>
        <dbReference type="ARBA" id="ARBA00023136"/>
    </source>
</evidence>
<dbReference type="HAMAP" id="MF_02239">
    <property type="entry name" value="HemJ"/>
    <property type="match status" value="1"/>
</dbReference>
<evidence type="ECO:0000256" key="8">
    <source>
        <dbReference type="ARBA" id="ARBA00022723"/>
    </source>
</evidence>
<proteinExistence type="inferred from homology"/>
<dbReference type="Pfam" id="PF03653">
    <property type="entry name" value="UPF0093"/>
    <property type="match status" value="1"/>
</dbReference>
<feature type="binding site" description="axial binding residue" evidence="14">
    <location>
        <position position="11"/>
    </location>
    <ligand>
        <name>heme</name>
        <dbReference type="ChEBI" id="CHEBI:30413"/>
    </ligand>
    <ligandPart>
        <name>Fe</name>
        <dbReference type="ChEBI" id="CHEBI:18248"/>
    </ligandPart>
</feature>
<dbReference type="GO" id="GO:0005886">
    <property type="term" value="C:plasma membrane"/>
    <property type="evidence" value="ECO:0007669"/>
    <property type="project" value="UniProtKB-SubCell"/>
</dbReference>
<evidence type="ECO:0000256" key="10">
    <source>
        <dbReference type="ARBA" id="ARBA00023002"/>
    </source>
</evidence>
<evidence type="ECO:0000256" key="5">
    <source>
        <dbReference type="ARBA" id="ARBA00022475"/>
    </source>
</evidence>
<reference evidence="16" key="1">
    <citation type="journal article" date="2014" name="Int. J. Syst. Evol. Microbiol.">
        <title>Complete genome sequence of Corynebacterium casei LMG S-19264T (=DSM 44701T), isolated from a smear-ripened cheese.</title>
        <authorList>
            <consortium name="US DOE Joint Genome Institute (JGI-PGF)"/>
            <person name="Walter F."/>
            <person name="Albersmeier A."/>
            <person name="Kalinowski J."/>
            <person name="Ruckert C."/>
        </authorList>
    </citation>
    <scope>NUCLEOTIDE SEQUENCE</scope>
    <source>
        <strain evidence="16">KCTC 32020</strain>
    </source>
</reference>
<keyword evidence="10 14" id="KW-0560">Oxidoreductase</keyword>
<evidence type="ECO:0000256" key="1">
    <source>
        <dbReference type="ARBA" id="ARBA00004651"/>
    </source>
</evidence>
<evidence type="ECO:0000313" key="16">
    <source>
        <dbReference type="EMBL" id="GHE32744.1"/>
    </source>
</evidence>
<dbReference type="Proteomes" id="UP000636453">
    <property type="component" value="Unassembled WGS sequence"/>
</dbReference>
<dbReference type="GO" id="GO:0046872">
    <property type="term" value="F:metal ion binding"/>
    <property type="evidence" value="ECO:0007669"/>
    <property type="project" value="UniProtKB-UniRule"/>
</dbReference>
<evidence type="ECO:0000313" key="17">
    <source>
        <dbReference type="Proteomes" id="UP000636453"/>
    </source>
</evidence>
<dbReference type="PANTHER" id="PTHR40255">
    <property type="entry name" value="UPF0093 MEMBRANE PROTEIN SLR1790"/>
    <property type="match status" value="1"/>
</dbReference>
<keyword evidence="6 14" id="KW-0349">Heme</keyword>
<evidence type="ECO:0000256" key="6">
    <source>
        <dbReference type="ARBA" id="ARBA00022617"/>
    </source>
</evidence>
<feature type="transmembrane region" description="Helical" evidence="14">
    <location>
        <begin position="89"/>
        <end position="108"/>
    </location>
</feature>
<comment type="pathway">
    <text evidence="2 14 15">Porphyrin-containing compound metabolism; protoporphyrin-IX biosynthesis; protoporphyrin-IX from protoporphyrinogen-IX: step 1/1.</text>
</comment>
<comment type="cofactor">
    <cofactor evidence="14 15">
        <name>heme b</name>
        <dbReference type="ChEBI" id="CHEBI:60344"/>
    </cofactor>
    <text evidence="14 15">Binds 1 heme b (iron(II)-protoporphyrin IX) group per subunit.</text>
</comment>
<dbReference type="GO" id="GO:0070818">
    <property type="term" value="F:protoporphyrinogen oxidase activity"/>
    <property type="evidence" value="ECO:0007669"/>
    <property type="project" value="UniProtKB-UniRule"/>
</dbReference>
<feature type="transmembrane region" description="Helical" evidence="14">
    <location>
        <begin position="129"/>
        <end position="146"/>
    </location>
</feature>
<dbReference type="EMBL" id="BNCF01000006">
    <property type="protein sequence ID" value="GHE32744.1"/>
    <property type="molecule type" value="Genomic_DNA"/>
</dbReference>
<comment type="caution">
    <text evidence="16">The sequence shown here is derived from an EMBL/GenBank/DDBJ whole genome shotgun (WGS) entry which is preliminary data.</text>
</comment>
<keyword evidence="11 14" id="KW-0408">Iron</keyword>
<dbReference type="OrthoDB" id="9800824at2"/>
<evidence type="ECO:0000256" key="3">
    <source>
        <dbReference type="ARBA" id="ARBA00006501"/>
    </source>
</evidence>
<keyword evidence="5 14" id="KW-1003">Cell membrane</keyword>
<evidence type="ECO:0000256" key="14">
    <source>
        <dbReference type="HAMAP-Rule" id="MF_02239"/>
    </source>
</evidence>
<protein>
    <recommendedName>
        <fullName evidence="4 14">Protoporphyrinogen IX oxidase</fullName>
        <shortName evidence="14">PPO</shortName>
        <ecNumber evidence="14 15">1.3.99.-</ecNumber>
    </recommendedName>
</protein>
<reference evidence="16" key="2">
    <citation type="submission" date="2020-09" db="EMBL/GenBank/DDBJ databases">
        <authorList>
            <person name="Sun Q."/>
            <person name="Kim S."/>
        </authorList>
    </citation>
    <scope>NUCLEOTIDE SEQUENCE</scope>
    <source>
        <strain evidence="16">KCTC 32020</strain>
    </source>
</reference>
<dbReference type="EC" id="1.3.99.-" evidence="14 15"/>
<dbReference type="RefSeq" id="WP_146473715.1">
    <property type="nucleotide sequence ID" value="NZ_BNCF01000006.1"/>
</dbReference>